<evidence type="ECO:0000256" key="1">
    <source>
        <dbReference type="SAM" id="Phobius"/>
    </source>
</evidence>
<dbReference type="Proteomes" id="UP001193748">
    <property type="component" value="Unassembled WGS sequence"/>
</dbReference>
<evidence type="ECO:0000313" key="2">
    <source>
        <dbReference type="EMBL" id="NRT87398.1"/>
    </source>
</evidence>
<feature type="transmembrane region" description="Helical" evidence="1">
    <location>
        <begin position="14"/>
        <end position="31"/>
    </location>
</feature>
<dbReference type="RefSeq" id="WP_162680575.1">
    <property type="nucleotide sequence ID" value="NZ_CP107022.1"/>
</dbReference>
<reference evidence="2" key="2">
    <citation type="journal article" date="2022" name="Nat. Biotechnol.">
        <title>Carbon-negative production of acetone and isopropanol by gas fermentation at industrial pilot scale.</title>
        <authorList>
            <person name="Liew F.E."/>
            <person name="Nogle R."/>
            <person name="Abdalla T."/>
            <person name="Rasor B.J."/>
            <person name="Canter C."/>
            <person name="Jensen R.O."/>
            <person name="Wang L."/>
            <person name="Strutz J."/>
            <person name="Chirania P."/>
            <person name="De Tissera S."/>
            <person name="Mueller A.P."/>
            <person name="Ruan Z."/>
            <person name="Gao A."/>
            <person name="Tran L."/>
            <person name="Engle N.L."/>
            <person name="Bromley J.C."/>
            <person name="Daniell J."/>
            <person name="Conrado R."/>
            <person name="Tschaplinski T.J."/>
            <person name="Giannone R.J."/>
            <person name="Hettich R.L."/>
            <person name="Karim A.S."/>
            <person name="Simpson S.D."/>
            <person name="Brown S.D."/>
            <person name="Leang C."/>
            <person name="Jewett M.C."/>
            <person name="Kopke M."/>
        </authorList>
    </citation>
    <scope>NUCLEOTIDE SEQUENCE</scope>
    <source>
        <strain evidence="2">DJ080</strain>
    </source>
</reference>
<accession>A0AAX0AZ63</accession>
<keyword evidence="1" id="KW-0812">Transmembrane</keyword>
<name>A0AAX0AZ63_CLOBE</name>
<reference evidence="2" key="1">
    <citation type="submission" date="2020-05" db="EMBL/GenBank/DDBJ databases">
        <authorList>
            <person name="Brown S."/>
            <person name="Huntemann M."/>
            <person name="Clum A."/>
            <person name="Spunde A."/>
            <person name="Palaniappan K."/>
            <person name="Ritter S."/>
            <person name="Mikhailova N."/>
            <person name="Chen I.-M."/>
            <person name="Stamatis D."/>
            <person name="Reddy T."/>
            <person name="O'Malley R."/>
            <person name="Daum C."/>
            <person name="Shapiro N."/>
            <person name="Ivanova N."/>
            <person name="Kyrpides N."/>
            <person name="Woyke T."/>
        </authorList>
    </citation>
    <scope>NUCLEOTIDE SEQUENCE</scope>
    <source>
        <strain evidence="2">DJ080</strain>
    </source>
</reference>
<sequence length="45" mass="5437">MADNTLIEEIAKRLNFLVKLYLIITEVYMLLKRTTSYILNYNRLK</sequence>
<comment type="caution">
    <text evidence="2">The sequence shown here is derived from an EMBL/GenBank/DDBJ whole genome shotgun (WGS) entry which is preliminary data.</text>
</comment>
<proteinExistence type="predicted"/>
<evidence type="ECO:0000313" key="3">
    <source>
        <dbReference type="Proteomes" id="UP001193748"/>
    </source>
</evidence>
<keyword evidence="1" id="KW-0472">Membrane</keyword>
<dbReference type="AlphaFoldDB" id="A0AAX0AZ63"/>
<gene>
    <name evidence="2" type="ORF">B0H41_001077</name>
</gene>
<protein>
    <submittedName>
        <fullName evidence="2">Uncharacterized protein</fullName>
    </submittedName>
</protein>
<dbReference type="EMBL" id="JABSWW010000001">
    <property type="protein sequence ID" value="NRT87398.1"/>
    <property type="molecule type" value="Genomic_DNA"/>
</dbReference>
<keyword evidence="1" id="KW-1133">Transmembrane helix</keyword>
<organism evidence="2 3">
    <name type="scientific">Clostridium beijerinckii</name>
    <name type="common">Clostridium MP</name>
    <dbReference type="NCBI Taxonomy" id="1520"/>
    <lineage>
        <taxon>Bacteria</taxon>
        <taxon>Bacillati</taxon>
        <taxon>Bacillota</taxon>
        <taxon>Clostridia</taxon>
        <taxon>Eubacteriales</taxon>
        <taxon>Clostridiaceae</taxon>
        <taxon>Clostridium</taxon>
    </lineage>
</organism>